<keyword evidence="1" id="KW-0732">Signal</keyword>
<evidence type="ECO:0000313" key="3">
    <source>
        <dbReference type="Proteomes" id="UP000228535"/>
    </source>
</evidence>
<evidence type="ECO:0000256" key="1">
    <source>
        <dbReference type="SAM" id="SignalP"/>
    </source>
</evidence>
<dbReference type="EMBL" id="PGFA01000001">
    <property type="protein sequence ID" value="PJJ59590.1"/>
    <property type="molecule type" value="Genomic_DNA"/>
</dbReference>
<organism evidence="2 3">
    <name type="scientific">Hymenobacter chitinivorans DSM 11115</name>
    <dbReference type="NCBI Taxonomy" id="1121954"/>
    <lineage>
        <taxon>Bacteria</taxon>
        <taxon>Pseudomonadati</taxon>
        <taxon>Bacteroidota</taxon>
        <taxon>Cytophagia</taxon>
        <taxon>Cytophagales</taxon>
        <taxon>Hymenobacteraceae</taxon>
        <taxon>Hymenobacter</taxon>
    </lineage>
</organism>
<feature type="chain" id="PRO_5014941982" evidence="1">
    <location>
        <begin position="21"/>
        <end position="280"/>
    </location>
</feature>
<dbReference type="Proteomes" id="UP000228535">
    <property type="component" value="Unassembled WGS sequence"/>
</dbReference>
<sequence>MNYIGMKNWCLVLLALLACAKPKNQQGPYPQNPALSDRQGSPRDTTVFYFPAADSLHATYIPKAQRPAEYVMDERVENCTAELVSASYCLTYFDAPVLSNYYLDADIYRFLWLRSFHRPVLLTLRQDAHGATLRTQLLDKYPGFHTLTVFHPDQLAADATPQQRARAQKFYEETMADSAFQAQVAEAKRRARQVVAEETTSRLTAQQVQAFQNLLTQAQFWQLPSCQPAFVLDGAQWLLEAHQANAYHMVSRKSPDEGDKFRRACEYLIELSSVRAEERY</sequence>
<gene>
    <name evidence="2" type="ORF">CLV45_1010</name>
</gene>
<evidence type="ECO:0000313" key="2">
    <source>
        <dbReference type="EMBL" id="PJJ59590.1"/>
    </source>
</evidence>
<dbReference type="AlphaFoldDB" id="A0A2M9BNU8"/>
<proteinExistence type="predicted"/>
<accession>A0A2M9BNU8</accession>
<name>A0A2M9BNU8_9BACT</name>
<feature type="signal peptide" evidence="1">
    <location>
        <begin position="1"/>
        <end position="20"/>
    </location>
</feature>
<protein>
    <submittedName>
        <fullName evidence="2">Uncharacterized protein</fullName>
    </submittedName>
</protein>
<reference evidence="2 3" key="1">
    <citation type="submission" date="2017-11" db="EMBL/GenBank/DDBJ databases">
        <title>Genomic Encyclopedia of Archaeal and Bacterial Type Strains, Phase II (KMG-II): From Individual Species to Whole Genera.</title>
        <authorList>
            <person name="Goeker M."/>
        </authorList>
    </citation>
    <scope>NUCLEOTIDE SEQUENCE [LARGE SCALE GENOMIC DNA]</scope>
    <source>
        <strain evidence="2 3">DSM 11115</strain>
    </source>
</reference>
<keyword evidence="3" id="KW-1185">Reference proteome</keyword>
<dbReference type="PROSITE" id="PS51257">
    <property type="entry name" value="PROKAR_LIPOPROTEIN"/>
    <property type="match status" value="1"/>
</dbReference>
<comment type="caution">
    <text evidence="2">The sequence shown here is derived from an EMBL/GenBank/DDBJ whole genome shotgun (WGS) entry which is preliminary data.</text>
</comment>